<organism evidence="1 2">
    <name type="scientific">Chromohalobacter canadensis</name>
    <dbReference type="NCBI Taxonomy" id="141389"/>
    <lineage>
        <taxon>Bacteria</taxon>
        <taxon>Pseudomonadati</taxon>
        <taxon>Pseudomonadota</taxon>
        <taxon>Gammaproteobacteria</taxon>
        <taxon>Oceanospirillales</taxon>
        <taxon>Halomonadaceae</taxon>
        <taxon>Chromohalobacter</taxon>
    </lineage>
</organism>
<dbReference type="EMBL" id="CP140151">
    <property type="protein sequence ID" value="WQH10100.1"/>
    <property type="molecule type" value="Genomic_DNA"/>
</dbReference>
<name>A0ABZ0YFP1_9GAMM</name>
<reference evidence="1 2" key="1">
    <citation type="submission" date="2023-11" db="EMBL/GenBank/DDBJ databases">
        <title>MicrobeMod: A computational toolkit for identifying prokaryotic methylation and restriction-modification with nanopore sequencing.</title>
        <authorList>
            <person name="Crits-Christoph A."/>
            <person name="Kang S.C."/>
            <person name="Lee H."/>
            <person name="Ostrov N."/>
        </authorList>
    </citation>
    <scope>NUCLEOTIDE SEQUENCE [LARGE SCALE GENOMIC DNA]</scope>
    <source>
        <strain evidence="1 2">ATCC 43984</strain>
    </source>
</reference>
<evidence type="ECO:0000313" key="2">
    <source>
        <dbReference type="Proteomes" id="UP001321908"/>
    </source>
</evidence>
<dbReference type="RefSeq" id="WP_246919383.1">
    <property type="nucleotide sequence ID" value="NZ_CP140151.1"/>
</dbReference>
<accession>A0ABZ0YFP1</accession>
<protein>
    <submittedName>
        <fullName evidence="1">Uncharacterized protein</fullName>
    </submittedName>
</protein>
<proteinExistence type="predicted"/>
<sequence length="55" mass="5907">MYILIEFGCALVYAGAGHLLGQGSVSLRRQRWLDGVSGSAMVGLAGWLMLEKRPA</sequence>
<dbReference type="Proteomes" id="UP001321908">
    <property type="component" value="Chromosome"/>
</dbReference>
<evidence type="ECO:0000313" key="1">
    <source>
        <dbReference type="EMBL" id="WQH10100.1"/>
    </source>
</evidence>
<gene>
    <name evidence="1" type="ORF">SR908_05380</name>
</gene>
<keyword evidence="2" id="KW-1185">Reference proteome</keyword>